<accession>A0A387FGY7</accession>
<keyword evidence="1" id="KW-0520">NAD</keyword>
<reference evidence="2 3" key="1">
    <citation type="submission" date="2018-10" db="EMBL/GenBank/DDBJ databases">
        <title>Rhizobium etli, R. leguminosarum and a new Rhizobium genospecies from Phaseolus dumosus.</title>
        <authorList>
            <person name="Ramirez-Puebla S.T."/>
            <person name="Rogel-Hernandez M.A."/>
            <person name="Guerrero G."/>
            <person name="Ormeno-Orrillo E."/>
            <person name="Martinez-Romero J.C."/>
            <person name="Negrete-Yankelevich S."/>
            <person name="Martinez-Romero E."/>
        </authorList>
    </citation>
    <scope>NUCLEOTIDE SEQUENCE [LARGE SCALE GENOMIC DNA]</scope>
    <source>
        <strain evidence="2 3">CCGE525</strain>
    </source>
</reference>
<evidence type="ECO:0000313" key="3">
    <source>
        <dbReference type="Proteomes" id="UP000282195"/>
    </source>
</evidence>
<protein>
    <submittedName>
        <fullName evidence="2">SDR family oxidoreductase</fullName>
    </submittedName>
</protein>
<proteinExistence type="predicted"/>
<dbReference type="RefSeq" id="WP_120702884.1">
    <property type="nucleotide sequence ID" value="NZ_CP032694.1"/>
</dbReference>
<dbReference type="CDD" id="cd05266">
    <property type="entry name" value="SDR_a4"/>
    <property type="match status" value="1"/>
</dbReference>
<dbReference type="Gene3D" id="3.40.50.720">
    <property type="entry name" value="NAD(P)-binding Rossmann-like Domain"/>
    <property type="match status" value="1"/>
</dbReference>
<sequence length="290" mass="32029">MHVMIFGCGYSGTAIAKAFAGPGIRITGTTRSADKTDLLAKEGIEAFVFDGETLYPALSEAMTSATHLIQSIAPGKVGDPLLRLAHLNIRAFMPKLEWICYLSTVGVYGDHRGAWINEETPLHPVADRSVERVEAEDGWHRVGIRLGIPVSVLRLAGIYGPGRNAFCNLEKGTARRLIKANQVFNRIRVEDIGACAKFLSDRRLGGIYNITDNEPAPPQDVIVEAARLMGVEPPPEQPFETAELTPMARSFYGENKRVSNAKLRALGFPFRYPEYRMSLAELWSSGRWRG</sequence>
<evidence type="ECO:0000313" key="2">
    <source>
        <dbReference type="EMBL" id="AYG57789.1"/>
    </source>
</evidence>
<organism evidence="2 3">
    <name type="scientific">Rhizobium jaguaris</name>
    <dbReference type="NCBI Taxonomy" id="1312183"/>
    <lineage>
        <taxon>Bacteria</taxon>
        <taxon>Pseudomonadati</taxon>
        <taxon>Pseudomonadota</taxon>
        <taxon>Alphaproteobacteria</taxon>
        <taxon>Hyphomicrobiales</taxon>
        <taxon>Rhizobiaceae</taxon>
        <taxon>Rhizobium/Agrobacterium group</taxon>
        <taxon>Rhizobium</taxon>
    </lineage>
</organism>
<keyword evidence="3" id="KW-1185">Reference proteome</keyword>
<dbReference type="SUPFAM" id="SSF51735">
    <property type="entry name" value="NAD(P)-binding Rossmann-fold domains"/>
    <property type="match status" value="1"/>
</dbReference>
<dbReference type="Proteomes" id="UP000282195">
    <property type="component" value="Chromosome"/>
</dbReference>
<dbReference type="AlphaFoldDB" id="A0A387FGY7"/>
<gene>
    <name evidence="2" type="ORF">CCGE525_02425</name>
</gene>
<dbReference type="OrthoDB" id="9808276at2"/>
<evidence type="ECO:0000256" key="1">
    <source>
        <dbReference type="ARBA" id="ARBA00023027"/>
    </source>
</evidence>
<name>A0A387FGY7_9HYPH</name>
<dbReference type="InterPro" id="IPR036291">
    <property type="entry name" value="NAD(P)-bd_dom_sf"/>
</dbReference>
<dbReference type="EMBL" id="CP032694">
    <property type="protein sequence ID" value="AYG57789.1"/>
    <property type="molecule type" value="Genomic_DNA"/>
</dbReference>
<dbReference type="KEGG" id="rjg:CCGE525_02425"/>
<dbReference type="PANTHER" id="PTHR43574">
    <property type="entry name" value="EPIMERASE-RELATED"/>
    <property type="match status" value="1"/>
</dbReference>